<dbReference type="InterPro" id="IPR006303">
    <property type="entry name" value="FliR"/>
</dbReference>
<dbReference type="EMBL" id="CABM01000002">
    <property type="protein sequence ID" value="CBH95191.1"/>
    <property type="molecule type" value="Genomic_DNA"/>
</dbReference>
<evidence type="ECO:0000256" key="2">
    <source>
        <dbReference type="ARBA" id="ARBA00004651"/>
    </source>
</evidence>
<dbReference type="PANTHER" id="PTHR30065">
    <property type="entry name" value="FLAGELLAR BIOSYNTHETIC PROTEIN FLIR"/>
    <property type="match status" value="1"/>
</dbReference>
<feature type="transmembrane region" description="Helical" evidence="8">
    <location>
        <begin position="12"/>
        <end position="34"/>
    </location>
</feature>
<evidence type="ECO:0000256" key="5">
    <source>
        <dbReference type="ARBA" id="ARBA00022989"/>
    </source>
</evidence>
<dbReference type="InterPro" id="IPR002010">
    <property type="entry name" value="T3SS_IM_R"/>
</dbReference>
<comment type="subcellular location">
    <subcellularLocation>
        <location evidence="1">Bacterial flagellum basal body</location>
    </subcellularLocation>
    <subcellularLocation>
        <location evidence="2">Cell membrane</location>
        <topology evidence="2">Multi-pass membrane protein</topology>
    </subcellularLocation>
</comment>
<dbReference type="GO" id="GO:0006605">
    <property type="term" value="P:protein targeting"/>
    <property type="evidence" value="ECO:0007669"/>
    <property type="project" value="InterPro"/>
</dbReference>
<dbReference type="GO" id="GO:0005886">
    <property type="term" value="C:plasma membrane"/>
    <property type="evidence" value="ECO:0007669"/>
    <property type="project" value="UniProtKB-SubCell"/>
</dbReference>
<evidence type="ECO:0000256" key="8">
    <source>
        <dbReference type="SAM" id="Phobius"/>
    </source>
</evidence>
<keyword evidence="9" id="KW-0282">Flagellum</keyword>
<keyword evidence="4 8" id="KW-0812">Transmembrane</keyword>
<proteinExistence type="predicted"/>
<dbReference type="GO" id="GO:0044780">
    <property type="term" value="P:bacterial-type flagellum assembly"/>
    <property type="evidence" value="ECO:0007669"/>
    <property type="project" value="InterPro"/>
</dbReference>
<dbReference type="AlphaFoldDB" id="E6PJW3"/>
<evidence type="ECO:0000256" key="7">
    <source>
        <dbReference type="ARBA" id="ARBA00023143"/>
    </source>
</evidence>
<comment type="caution">
    <text evidence="9">The sequence shown here is derived from an EMBL/GenBank/DDBJ whole genome shotgun (WGS) entry which is preliminary data.</text>
</comment>
<feature type="transmembrane region" description="Helical" evidence="8">
    <location>
        <begin position="125"/>
        <end position="148"/>
    </location>
</feature>
<keyword evidence="9" id="KW-0966">Cell projection</keyword>
<sequence length="265" mass="27661">MIDFTSTQIETWIGAFFWPFLRVLAMLSVAPVFGATQVPIQVRVGLAVLIAVALAPALPTMPPVQLGSGLAWMLVVQQLLVGAVIGLAMTLILSAVQLAGSIIGLQMGLGFSTLFDPVQGVQVTTLASFLNLLAMLLFVSLNGHLLLLAVLARSFVLIPVGPALGLGAATWHALALEGSALFSLGLALAAPVLGVLIIANLGLATLSKLAPQLNLFAIGFPLFFALGFLALYLLMPVMQTVVRHLVEVGLDLSTRLLLQAGARPA</sequence>
<keyword evidence="9" id="KW-0969">Cilium</keyword>
<evidence type="ECO:0000256" key="3">
    <source>
        <dbReference type="ARBA" id="ARBA00022475"/>
    </source>
</evidence>
<name>E6PJW3_9ZZZZ</name>
<feature type="transmembrane region" description="Helical" evidence="8">
    <location>
        <begin position="79"/>
        <end position="105"/>
    </location>
</feature>
<gene>
    <name evidence="9" type="primary">fliR</name>
    <name evidence="9" type="ORF">CARN2_0578</name>
</gene>
<dbReference type="GO" id="GO:0009425">
    <property type="term" value="C:bacterial-type flagellum basal body"/>
    <property type="evidence" value="ECO:0007669"/>
    <property type="project" value="UniProtKB-SubCell"/>
</dbReference>
<keyword evidence="3" id="KW-1003">Cell membrane</keyword>
<dbReference type="PANTHER" id="PTHR30065:SF8">
    <property type="entry name" value="FLAGELLAR BIOSYNTHETIC PROTEIN FLIR"/>
    <property type="match status" value="1"/>
</dbReference>
<accession>E6PJW3</accession>
<dbReference type="Pfam" id="PF01311">
    <property type="entry name" value="Bac_export_1"/>
    <property type="match status" value="1"/>
</dbReference>
<reference evidence="9" key="1">
    <citation type="submission" date="2009-10" db="EMBL/GenBank/DDBJ databases">
        <title>Diversity of trophic interactions inside an arsenic-rich microbial ecosystem.</title>
        <authorList>
            <person name="Bertin P.N."/>
            <person name="Heinrich-Salmeron A."/>
            <person name="Pelletier E."/>
            <person name="Goulhen-Chollet F."/>
            <person name="Arsene-Ploetze F."/>
            <person name="Gallien S."/>
            <person name="Calteau A."/>
            <person name="Vallenet D."/>
            <person name="Casiot C."/>
            <person name="Chane-Woon-Ming B."/>
            <person name="Giloteaux L."/>
            <person name="Barakat M."/>
            <person name="Bonnefoy V."/>
            <person name="Bruneel O."/>
            <person name="Chandler M."/>
            <person name="Cleiss J."/>
            <person name="Duran R."/>
            <person name="Elbaz-Poulichet F."/>
            <person name="Fonknechten N."/>
            <person name="Lauga B."/>
            <person name="Mornico D."/>
            <person name="Ortet P."/>
            <person name="Schaeffer C."/>
            <person name="Siguier P."/>
            <person name="Alexander Thil Smith A."/>
            <person name="Van Dorsselaer A."/>
            <person name="Weissenbach J."/>
            <person name="Medigue C."/>
            <person name="Le Paslier D."/>
        </authorList>
    </citation>
    <scope>NUCLEOTIDE SEQUENCE</scope>
</reference>
<keyword evidence="6 8" id="KW-0472">Membrane</keyword>
<organism evidence="9">
    <name type="scientific">mine drainage metagenome</name>
    <dbReference type="NCBI Taxonomy" id="410659"/>
    <lineage>
        <taxon>unclassified sequences</taxon>
        <taxon>metagenomes</taxon>
        <taxon>ecological metagenomes</taxon>
    </lineage>
</organism>
<feature type="transmembrane region" description="Helical" evidence="8">
    <location>
        <begin position="180"/>
        <end position="203"/>
    </location>
</feature>
<evidence type="ECO:0000313" key="9">
    <source>
        <dbReference type="EMBL" id="CBH95191.1"/>
    </source>
</evidence>
<keyword evidence="7" id="KW-0975">Bacterial flagellum</keyword>
<feature type="transmembrane region" description="Helical" evidence="8">
    <location>
        <begin position="155"/>
        <end position="174"/>
    </location>
</feature>
<evidence type="ECO:0000256" key="1">
    <source>
        <dbReference type="ARBA" id="ARBA00004117"/>
    </source>
</evidence>
<feature type="transmembrane region" description="Helical" evidence="8">
    <location>
        <begin position="215"/>
        <end position="235"/>
    </location>
</feature>
<evidence type="ECO:0000256" key="4">
    <source>
        <dbReference type="ARBA" id="ARBA00022692"/>
    </source>
</evidence>
<protein>
    <submittedName>
        <fullName evidence="9">Putative Flagellar biosynthetic protein FliR</fullName>
    </submittedName>
</protein>
<dbReference type="PRINTS" id="PR00953">
    <property type="entry name" value="TYPE3IMRPROT"/>
</dbReference>
<dbReference type="NCBIfam" id="TIGR01400">
    <property type="entry name" value="fliR"/>
    <property type="match status" value="1"/>
</dbReference>
<evidence type="ECO:0000256" key="6">
    <source>
        <dbReference type="ARBA" id="ARBA00023136"/>
    </source>
</evidence>
<keyword evidence="5 8" id="KW-1133">Transmembrane helix</keyword>
<feature type="transmembrane region" description="Helical" evidence="8">
    <location>
        <begin position="40"/>
        <end position="58"/>
    </location>
</feature>